<gene>
    <name evidence="2" type="ORF">SEMRO_235_G094810.1</name>
</gene>
<dbReference type="AlphaFoldDB" id="A0A9N8DM73"/>
<organism evidence="2 3">
    <name type="scientific">Seminavis robusta</name>
    <dbReference type="NCBI Taxonomy" id="568900"/>
    <lineage>
        <taxon>Eukaryota</taxon>
        <taxon>Sar</taxon>
        <taxon>Stramenopiles</taxon>
        <taxon>Ochrophyta</taxon>
        <taxon>Bacillariophyta</taxon>
        <taxon>Bacillariophyceae</taxon>
        <taxon>Bacillariophycidae</taxon>
        <taxon>Naviculales</taxon>
        <taxon>Naviculaceae</taxon>
        <taxon>Seminavis</taxon>
    </lineage>
</organism>
<proteinExistence type="predicted"/>
<sequence>MDHPDEIAPYRKQGAKCCCCCCDYRRAVIAVAIVLGTLEGLVLLYVLSGNYLSYACSSYYYGTNRECEEHFQAMATIETIFSITSIVLGIGAIWGAMTFNAFAVGLNAAWIVVGWILGVVFATSMCNAWNNKGSYYECYTVSSNIAALAITAAFSALFVYPHVGFIVEVQKGIMSKETYEMEKFSCCCISNVQPQPVSHQVAPAHSYGQVSQQQQAKATVYAKSAKAKSDYRYAGGDVELARPEAEKEGTVLYA</sequence>
<comment type="caution">
    <text evidence="2">The sequence shown here is derived from an EMBL/GenBank/DDBJ whole genome shotgun (WGS) entry which is preliminary data.</text>
</comment>
<dbReference type="Proteomes" id="UP001153069">
    <property type="component" value="Unassembled WGS sequence"/>
</dbReference>
<reference evidence="2" key="1">
    <citation type="submission" date="2020-06" db="EMBL/GenBank/DDBJ databases">
        <authorList>
            <consortium name="Plant Systems Biology data submission"/>
        </authorList>
    </citation>
    <scope>NUCLEOTIDE SEQUENCE</scope>
    <source>
        <strain evidence="2">D6</strain>
    </source>
</reference>
<keyword evidence="1" id="KW-0472">Membrane</keyword>
<dbReference type="EMBL" id="CAICTM010000234">
    <property type="protein sequence ID" value="CAB9505563.1"/>
    <property type="molecule type" value="Genomic_DNA"/>
</dbReference>
<keyword evidence="1" id="KW-1133">Transmembrane helix</keyword>
<feature type="transmembrane region" description="Helical" evidence="1">
    <location>
        <begin position="145"/>
        <end position="167"/>
    </location>
</feature>
<feature type="transmembrane region" description="Helical" evidence="1">
    <location>
        <begin position="28"/>
        <end position="51"/>
    </location>
</feature>
<feature type="transmembrane region" description="Helical" evidence="1">
    <location>
        <begin position="101"/>
        <end position="125"/>
    </location>
</feature>
<accession>A0A9N8DM73</accession>
<feature type="transmembrane region" description="Helical" evidence="1">
    <location>
        <begin position="71"/>
        <end position="94"/>
    </location>
</feature>
<evidence type="ECO:0000313" key="2">
    <source>
        <dbReference type="EMBL" id="CAB9505563.1"/>
    </source>
</evidence>
<evidence type="ECO:0000256" key="1">
    <source>
        <dbReference type="SAM" id="Phobius"/>
    </source>
</evidence>
<name>A0A9N8DM73_9STRA</name>
<protein>
    <submittedName>
        <fullName evidence="2">Uncharacterized protein</fullName>
    </submittedName>
</protein>
<evidence type="ECO:0000313" key="3">
    <source>
        <dbReference type="Proteomes" id="UP001153069"/>
    </source>
</evidence>
<keyword evidence="1" id="KW-0812">Transmembrane</keyword>
<keyword evidence="3" id="KW-1185">Reference proteome</keyword>